<evidence type="ECO:0000313" key="2">
    <source>
        <dbReference type="Proteomes" id="UP000218334"/>
    </source>
</evidence>
<dbReference type="AlphaFoldDB" id="A0A2H3BVI0"/>
<keyword evidence="2" id="KW-1185">Reference proteome</keyword>
<proteinExistence type="predicted"/>
<evidence type="ECO:0000313" key="1">
    <source>
        <dbReference type="EMBL" id="PBK68567.1"/>
    </source>
</evidence>
<dbReference type="Proteomes" id="UP000218334">
    <property type="component" value="Unassembled WGS sequence"/>
</dbReference>
<organism evidence="1 2">
    <name type="scientific">Armillaria solidipes</name>
    <dbReference type="NCBI Taxonomy" id="1076256"/>
    <lineage>
        <taxon>Eukaryota</taxon>
        <taxon>Fungi</taxon>
        <taxon>Dikarya</taxon>
        <taxon>Basidiomycota</taxon>
        <taxon>Agaricomycotina</taxon>
        <taxon>Agaricomycetes</taxon>
        <taxon>Agaricomycetidae</taxon>
        <taxon>Agaricales</taxon>
        <taxon>Marasmiineae</taxon>
        <taxon>Physalacriaceae</taxon>
        <taxon>Armillaria</taxon>
    </lineage>
</organism>
<dbReference type="InterPro" id="IPR032675">
    <property type="entry name" value="LRR_dom_sf"/>
</dbReference>
<dbReference type="EMBL" id="KZ293432">
    <property type="protein sequence ID" value="PBK68567.1"/>
    <property type="molecule type" value="Genomic_DNA"/>
</dbReference>
<gene>
    <name evidence="1" type="ORF">ARMSODRAFT_958228</name>
</gene>
<dbReference type="Gene3D" id="1.20.1280.50">
    <property type="match status" value="1"/>
</dbReference>
<accession>A0A2H3BVI0</accession>
<protein>
    <submittedName>
        <fullName evidence="1">Uncharacterized protein</fullName>
    </submittedName>
</protein>
<name>A0A2H3BVI0_9AGAR</name>
<dbReference type="Gene3D" id="3.80.10.10">
    <property type="entry name" value="Ribonuclease Inhibitor"/>
    <property type="match status" value="1"/>
</dbReference>
<sequence length="430" mass="48724">MSASQKDATAAIPPEILSRIVSLSLETESPTESLDVTKGAWPYGRVCRRWRDLVLSDPFLWDDLVMKVAHPVPPFITYGPDGIDIVNEAEIQSHKRSSHKFLKDKTILSSSSVSILTEYLKRSRGLPLHVSLMVTESAGCADSSIFHAFFTLLLSHVPRWKTLEYTIPDEGDCDLVCRALIRDGSSLVHLKGKPPSCSSETHILHICYCLFFPHFADRLVSLDITPLMYTPRHSNHATTTMSRLRILKVYSTDILDRLTAPALHELFVLGTHEIAAPLWSFIERSQIFHSLRSLSFDYIPTPASVYVIQGLTALATLIMKDIIMIDLPLLQWLSRACPKLETLKISELRRRRGPHVHVDKECLVFLVQLLRDRLENGALEVVSIQLRKPLLLDTDETLREQVEELQAKEGVDITLMEFTLSDQSERWDPI</sequence>
<dbReference type="SUPFAM" id="SSF81383">
    <property type="entry name" value="F-box domain"/>
    <property type="match status" value="1"/>
</dbReference>
<dbReference type="InterPro" id="IPR036047">
    <property type="entry name" value="F-box-like_dom_sf"/>
</dbReference>
<reference evidence="2" key="1">
    <citation type="journal article" date="2017" name="Nat. Ecol. Evol.">
        <title>Genome expansion and lineage-specific genetic innovations in the forest pathogenic fungi Armillaria.</title>
        <authorList>
            <person name="Sipos G."/>
            <person name="Prasanna A.N."/>
            <person name="Walter M.C."/>
            <person name="O'Connor E."/>
            <person name="Balint B."/>
            <person name="Krizsan K."/>
            <person name="Kiss B."/>
            <person name="Hess J."/>
            <person name="Varga T."/>
            <person name="Slot J."/>
            <person name="Riley R."/>
            <person name="Boka B."/>
            <person name="Rigling D."/>
            <person name="Barry K."/>
            <person name="Lee J."/>
            <person name="Mihaltcheva S."/>
            <person name="LaButti K."/>
            <person name="Lipzen A."/>
            <person name="Waldron R."/>
            <person name="Moloney N.M."/>
            <person name="Sperisen C."/>
            <person name="Kredics L."/>
            <person name="Vagvoelgyi C."/>
            <person name="Patrignani A."/>
            <person name="Fitzpatrick D."/>
            <person name="Nagy I."/>
            <person name="Doyle S."/>
            <person name="Anderson J.B."/>
            <person name="Grigoriev I.V."/>
            <person name="Gueldener U."/>
            <person name="Muensterkoetter M."/>
            <person name="Nagy L.G."/>
        </authorList>
    </citation>
    <scope>NUCLEOTIDE SEQUENCE [LARGE SCALE GENOMIC DNA]</scope>
    <source>
        <strain evidence="2">28-4</strain>
    </source>
</reference>
<dbReference type="SUPFAM" id="SSF52047">
    <property type="entry name" value="RNI-like"/>
    <property type="match status" value="1"/>
</dbReference>